<evidence type="ECO:0000256" key="1">
    <source>
        <dbReference type="ARBA" id="ARBA00008210"/>
    </source>
</evidence>
<evidence type="ECO:0000256" key="2">
    <source>
        <dbReference type="ARBA" id="ARBA00022690"/>
    </source>
</evidence>
<evidence type="ECO:0000313" key="4">
    <source>
        <dbReference type="EMBL" id="KAD3338338.1"/>
    </source>
</evidence>
<dbReference type="PROSITE" id="PS00285">
    <property type="entry name" value="POTATO_INHIBITOR"/>
    <property type="match status" value="1"/>
</dbReference>
<keyword evidence="3" id="KW-0722">Serine protease inhibitor</keyword>
<dbReference type="SUPFAM" id="SSF54654">
    <property type="entry name" value="CI-2 family of serine protease inhibitors"/>
    <property type="match status" value="1"/>
</dbReference>
<evidence type="ECO:0008006" key="6">
    <source>
        <dbReference type="Google" id="ProtNLM"/>
    </source>
</evidence>
<organism evidence="4 5">
    <name type="scientific">Mikania micrantha</name>
    <name type="common">bitter vine</name>
    <dbReference type="NCBI Taxonomy" id="192012"/>
    <lineage>
        <taxon>Eukaryota</taxon>
        <taxon>Viridiplantae</taxon>
        <taxon>Streptophyta</taxon>
        <taxon>Embryophyta</taxon>
        <taxon>Tracheophyta</taxon>
        <taxon>Spermatophyta</taxon>
        <taxon>Magnoliopsida</taxon>
        <taxon>eudicotyledons</taxon>
        <taxon>Gunneridae</taxon>
        <taxon>Pentapetalae</taxon>
        <taxon>asterids</taxon>
        <taxon>campanulids</taxon>
        <taxon>Asterales</taxon>
        <taxon>Asteraceae</taxon>
        <taxon>Asteroideae</taxon>
        <taxon>Heliantheae alliance</taxon>
        <taxon>Eupatorieae</taxon>
        <taxon>Mikania</taxon>
    </lineage>
</organism>
<dbReference type="PANTHER" id="PTHR33091">
    <property type="entry name" value="PROTEIN, PUTATIVE, EXPRESSED-RELATED"/>
    <property type="match status" value="1"/>
</dbReference>
<keyword evidence="2" id="KW-0646">Protease inhibitor</keyword>
<evidence type="ECO:0000313" key="5">
    <source>
        <dbReference type="Proteomes" id="UP000326396"/>
    </source>
</evidence>
<dbReference type="InterPro" id="IPR000864">
    <property type="entry name" value="Prot_inh_pot1"/>
</dbReference>
<dbReference type="GO" id="GO:0009611">
    <property type="term" value="P:response to wounding"/>
    <property type="evidence" value="ECO:0007669"/>
    <property type="project" value="InterPro"/>
</dbReference>
<dbReference type="OrthoDB" id="10013825at2759"/>
<protein>
    <recommendedName>
        <fullName evidence="6">Proteinase inhibitor I13</fullName>
    </recommendedName>
</protein>
<accession>A0A5N6MF16</accession>
<dbReference type="AlphaFoldDB" id="A0A5N6MF16"/>
<dbReference type="PRINTS" id="PR00292">
    <property type="entry name" value="POTATOINHBTR"/>
</dbReference>
<comment type="similarity">
    <text evidence="1">Belongs to the protease inhibitor I13 (potato type I serine protease inhibitor) family.</text>
</comment>
<sequence>MISRPATMNSVMFSADIEGGLHLLGVIQFMDRFADQMGTFEKLKAESTLRYSKVHPIPILALFIPHAIRLLQCTIKNQEWHLVVEIKELKCFVWMINTGKNSWPELVGADGEAAAATIERQNPRVNAIVILDGTGTTRDFRCDRVWVWVNSDGVVIRTPIIQ</sequence>
<dbReference type="GO" id="GO:0004867">
    <property type="term" value="F:serine-type endopeptidase inhibitor activity"/>
    <property type="evidence" value="ECO:0007669"/>
    <property type="project" value="UniProtKB-KW"/>
</dbReference>
<comment type="caution">
    <text evidence="4">The sequence shown here is derived from an EMBL/GenBank/DDBJ whole genome shotgun (WGS) entry which is preliminary data.</text>
</comment>
<keyword evidence="5" id="KW-1185">Reference proteome</keyword>
<reference evidence="4 5" key="1">
    <citation type="submission" date="2019-05" db="EMBL/GenBank/DDBJ databases">
        <title>Mikania micrantha, genome provides insights into the molecular mechanism of rapid growth.</title>
        <authorList>
            <person name="Liu B."/>
        </authorList>
    </citation>
    <scope>NUCLEOTIDE SEQUENCE [LARGE SCALE GENOMIC DNA]</scope>
    <source>
        <strain evidence="4">NLD-2019</strain>
        <tissue evidence="4">Leaf</tissue>
    </source>
</reference>
<dbReference type="PANTHER" id="PTHR33091:SF83">
    <property type="entry name" value="SERINE PROTEASE INHIBITOR, POTATO INHIBITOR I-TYPE FAMILY PROTEIN-RELATED"/>
    <property type="match status" value="1"/>
</dbReference>
<dbReference type="Pfam" id="PF00280">
    <property type="entry name" value="potato_inhibit"/>
    <property type="match status" value="1"/>
</dbReference>
<proteinExistence type="inferred from homology"/>
<dbReference type="InterPro" id="IPR036354">
    <property type="entry name" value="Prot_inh_pot1_sf"/>
</dbReference>
<dbReference type="Gene3D" id="3.30.10.10">
    <property type="entry name" value="Trypsin Inhibitor V, subunit A"/>
    <property type="match status" value="1"/>
</dbReference>
<dbReference type="Proteomes" id="UP000326396">
    <property type="component" value="Linkage Group LG6"/>
</dbReference>
<dbReference type="EMBL" id="SZYD01000016">
    <property type="protein sequence ID" value="KAD3338338.1"/>
    <property type="molecule type" value="Genomic_DNA"/>
</dbReference>
<evidence type="ECO:0000256" key="3">
    <source>
        <dbReference type="ARBA" id="ARBA00022900"/>
    </source>
</evidence>
<gene>
    <name evidence="4" type="ORF">E3N88_33859</name>
</gene>
<name>A0A5N6MF16_9ASTR</name>